<dbReference type="PANTHER" id="PTHR36050:SF1">
    <property type="entry name" value="O-FUCOSYLTRANSFERASE 30"/>
    <property type="match status" value="1"/>
</dbReference>
<keyword evidence="5" id="KW-0119">Carbohydrate metabolism</keyword>
<name>A0AAV6X6D1_9LAMI</name>
<keyword evidence="7" id="KW-0812">Transmembrane</keyword>
<keyword evidence="7" id="KW-0472">Membrane</keyword>
<dbReference type="Pfam" id="PF10250">
    <property type="entry name" value="O-FucT"/>
    <property type="match status" value="1"/>
</dbReference>
<proteinExistence type="inferred from homology"/>
<gene>
    <name evidence="8" type="ORF">BUALT_Bualt10G0022600</name>
</gene>
<comment type="similarity">
    <text evidence="1">Belongs to the glycosyltransferase GT106 family.</text>
</comment>
<keyword evidence="7" id="KW-1133">Transmembrane helix</keyword>
<dbReference type="AlphaFoldDB" id="A0AAV6X6D1"/>
<keyword evidence="4" id="KW-0294">Fucose metabolism</keyword>
<sequence length="517" mass="57820">MGGTFVVTVKGRQSSHSREDRLGFNGINSSSETNVELPLDIGKDFRVRNYRTPLILAIFFITAFYISTKTLISPSRNTPPFLPRQCGGSVEEKFLWYAPHSGFSNQLSEFKNAILMAAILNRTLIVPPILDHHAVALGSCPKFRVLNPNELRFKVYNELHQVVNSCLYISMADIIDISSLVSTSAVRFMDFRVFVSMWCGVNLNLACTLNSNMHSSLLEKLKQCGSLLSGYNGSMDTCLYASPEDCTTTVWTYQTDDEDGVLDSFQADDELKKKKKILFIRTRKDAYKALGPGSVAGHATVLSFGSLFTASYKGSQSHIDIPKAPRDQRIQLLIQKIEFLPFVSEILNAGKKFALQTIKAPYLCTQLRLLDGQFKNHRKDTFLQMKQKLDLLKEKGSLPIHVFVMTDLPERNWTGSYLGDLTKDLDAFKLFVLREEDELVAETTKKLVNAGHGMKLQSVSSHFDGREQQCNALSLPDILLYMEESICSCASLGFLGTSGSTIAESIELMRKNSMCSK</sequence>
<evidence type="ECO:0000313" key="8">
    <source>
        <dbReference type="EMBL" id="KAG8374693.1"/>
    </source>
</evidence>
<dbReference type="Proteomes" id="UP000826271">
    <property type="component" value="Unassembled WGS sequence"/>
</dbReference>
<keyword evidence="2" id="KW-0328">Glycosyltransferase</keyword>
<evidence type="ECO:0000256" key="5">
    <source>
        <dbReference type="ARBA" id="ARBA00023277"/>
    </source>
</evidence>
<evidence type="ECO:0000256" key="7">
    <source>
        <dbReference type="SAM" id="Phobius"/>
    </source>
</evidence>
<protein>
    <recommendedName>
        <fullName evidence="6">O-fucosyltransferase family protein</fullName>
    </recommendedName>
</protein>
<dbReference type="PANTHER" id="PTHR36050">
    <property type="entry name" value="O-FUCOSYLTRANSFERASE 30"/>
    <property type="match status" value="1"/>
</dbReference>
<feature type="transmembrane region" description="Helical" evidence="7">
    <location>
        <begin position="53"/>
        <end position="72"/>
    </location>
</feature>
<dbReference type="GO" id="GO:0006004">
    <property type="term" value="P:fucose metabolic process"/>
    <property type="evidence" value="ECO:0007669"/>
    <property type="project" value="UniProtKB-KW"/>
</dbReference>
<dbReference type="EMBL" id="WHWC01000010">
    <property type="protein sequence ID" value="KAG8374693.1"/>
    <property type="molecule type" value="Genomic_DNA"/>
</dbReference>
<dbReference type="Gene3D" id="3.40.50.11340">
    <property type="match status" value="1"/>
</dbReference>
<dbReference type="InterPro" id="IPR019378">
    <property type="entry name" value="GDP-Fuc_O-FucTrfase"/>
</dbReference>
<evidence type="ECO:0000256" key="2">
    <source>
        <dbReference type="ARBA" id="ARBA00022676"/>
    </source>
</evidence>
<evidence type="ECO:0000256" key="4">
    <source>
        <dbReference type="ARBA" id="ARBA00023253"/>
    </source>
</evidence>
<keyword evidence="3" id="KW-0808">Transferase</keyword>
<reference evidence="8" key="1">
    <citation type="submission" date="2019-10" db="EMBL/GenBank/DDBJ databases">
        <authorList>
            <person name="Zhang R."/>
            <person name="Pan Y."/>
            <person name="Wang J."/>
            <person name="Ma R."/>
            <person name="Yu S."/>
        </authorList>
    </citation>
    <scope>NUCLEOTIDE SEQUENCE</scope>
    <source>
        <strain evidence="8">LA-IB0</strain>
        <tissue evidence="8">Leaf</tissue>
    </source>
</reference>
<keyword evidence="9" id="KW-1185">Reference proteome</keyword>
<evidence type="ECO:0000256" key="6">
    <source>
        <dbReference type="ARBA" id="ARBA00030350"/>
    </source>
</evidence>
<dbReference type="GO" id="GO:0016757">
    <property type="term" value="F:glycosyltransferase activity"/>
    <property type="evidence" value="ECO:0007669"/>
    <property type="project" value="UniProtKB-KW"/>
</dbReference>
<organism evidence="8 9">
    <name type="scientific">Buddleja alternifolia</name>
    <dbReference type="NCBI Taxonomy" id="168488"/>
    <lineage>
        <taxon>Eukaryota</taxon>
        <taxon>Viridiplantae</taxon>
        <taxon>Streptophyta</taxon>
        <taxon>Embryophyta</taxon>
        <taxon>Tracheophyta</taxon>
        <taxon>Spermatophyta</taxon>
        <taxon>Magnoliopsida</taxon>
        <taxon>eudicotyledons</taxon>
        <taxon>Gunneridae</taxon>
        <taxon>Pentapetalae</taxon>
        <taxon>asterids</taxon>
        <taxon>lamiids</taxon>
        <taxon>Lamiales</taxon>
        <taxon>Scrophulariaceae</taxon>
        <taxon>Buddlejeae</taxon>
        <taxon>Buddleja</taxon>
    </lineage>
</organism>
<evidence type="ECO:0000256" key="3">
    <source>
        <dbReference type="ARBA" id="ARBA00022679"/>
    </source>
</evidence>
<comment type="caution">
    <text evidence="8">The sequence shown here is derived from an EMBL/GenBank/DDBJ whole genome shotgun (WGS) entry which is preliminary data.</text>
</comment>
<accession>A0AAV6X6D1</accession>
<evidence type="ECO:0000256" key="1">
    <source>
        <dbReference type="ARBA" id="ARBA00007737"/>
    </source>
</evidence>
<evidence type="ECO:0000313" key="9">
    <source>
        <dbReference type="Proteomes" id="UP000826271"/>
    </source>
</evidence>